<feature type="transmembrane region" description="Helical" evidence="1">
    <location>
        <begin position="161"/>
        <end position="188"/>
    </location>
</feature>
<evidence type="ECO:0000313" key="2">
    <source>
        <dbReference type="EMBL" id="ADB95832.1"/>
    </source>
</evidence>
<protein>
    <submittedName>
        <fullName evidence="2">Predicted membrane protein</fullName>
    </submittedName>
</protein>
<dbReference type="OrthoDB" id="2079361at2"/>
<dbReference type="Pfam" id="PF09852">
    <property type="entry name" value="DUF2079"/>
    <property type="match status" value="1"/>
</dbReference>
<keyword evidence="1" id="KW-0472">Membrane</keyword>
<feature type="transmembrane region" description="Helical" evidence="1">
    <location>
        <begin position="114"/>
        <end position="134"/>
    </location>
</feature>
<dbReference type="InterPro" id="IPR018650">
    <property type="entry name" value="STSV1_Orf64"/>
</dbReference>
<keyword evidence="3" id="KW-1185">Reference proteome</keyword>
<proteinExistence type="predicted"/>
<name>D3EQT2_ATETH</name>
<accession>D3EQT2</accession>
<dbReference type="HOGENOM" id="CLU_566103_0_0_3"/>
<dbReference type="PATRIC" id="fig|713887.8.peg.1089"/>
<feature type="transmembrane region" description="Helical" evidence="1">
    <location>
        <begin position="254"/>
        <end position="272"/>
    </location>
</feature>
<keyword evidence="1" id="KW-1133">Transmembrane helix</keyword>
<dbReference type="PROSITE" id="PS51257">
    <property type="entry name" value="PROKAR_LIPOPROTEIN"/>
    <property type="match status" value="1"/>
</dbReference>
<reference evidence="2 3" key="1">
    <citation type="journal article" date="2010" name="Nature">
        <title>Metabolic streamlining in an open-ocean nitrogen-fixing cyanobacterium.</title>
        <authorList>
            <person name="Tripp H.J."/>
            <person name="Bench S.R."/>
            <person name="Turk K.A."/>
            <person name="Foster R.A."/>
            <person name="Desany B.A."/>
            <person name="Niazi F."/>
            <person name="Affourtit J.P."/>
            <person name="Zehr J.P."/>
        </authorList>
    </citation>
    <scope>NUCLEOTIDE SEQUENCE [LARGE SCALE GENOMIC DNA]</scope>
    <source>
        <strain evidence="3">ALOHA</strain>
    </source>
</reference>
<evidence type="ECO:0000313" key="3">
    <source>
        <dbReference type="Proteomes" id="UP000001405"/>
    </source>
</evidence>
<feature type="transmembrane region" description="Helical" evidence="1">
    <location>
        <begin position="307"/>
        <end position="325"/>
    </location>
</feature>
<organism evidence="3">
    <name type="scientific">Atelocyanobacterium thalassa (isolate ALOHA)</name>
    <dbReference type="NCBI Taxonomy" id="1453429"/>
    <lineage>
        <taxon>Bacteria</taxon>
        <taxon>Bacillati</taxon>
        <taxon>Cyanobacteriota</taxon>
        <taxon>Cyanophyceae</taxon>
        <taxon>Oscillatoriophycideae</taxon>
        <taxon>Chroococcales</taxon>
        <taxon>Aphanothecaceae</taxon>
        <taxon>Candidatus Atelocyanobacterium</taxon>
        <taxon>Candidatus Atelocyanobacterium thalassae</taxon>
    </lineage>
</organism>
<dbReference type="EMBL" id="CP001842">
    <property type="protein sequence ID" value="ADB95832.1"/>
    <property type="molecule type" value="Genomic_DNA"/>
</dbReference>
<dbReference type="STRING" id="1453429.UCYN_11630"/>
<sequence length="464" mass="53347">MKSSRLLWLIISISFLILFGCSSLRHSLFQSNALDLGWFDQTFYLISQGIEPIVSFSDNHILGDHAAIIVYPLSLLYAVYPNVYWLLIIQSCALSITILPLWKLSKQANLSDGSSLIVVLIYLFYPLTFNVNLFDFHTEIIALPAIVWSIFAAKSNFKLQFIFSILLILSCKAVLSLTVIGMGIWLFFNERKREYGIFALFTGIIWFIIATQSIIPHFNNGEVAAVGRYSFLGSSVFNIITNLFVNPQIIFSHVWNLANLEYIFLLFIPIIWYLNPYYFGVLIPTIPSLVLNLLTDYQPQKDLIHQYSVPIIPFLLLLVITSMQHKKRTTTFTKYTLVWSLLSFLTLAKFDFFISKYIKQAGSLSAMREAVELIPPKVKVLTSPQFAPHLGHRSIIKLAIKDQEPIDINNFDHILLNVRYPGWENSRDTVDNLVKKIKNDLNFKIEYSHKDIILFKKNINDLKI</sequence>
<feature type="transmembrane region" description="Helical" evidence="1">
    <location>
        <begin position="195"/>
        <end position="215"/>
    </location>
</feature>
<gene>
    <name evidence="2" type="ordered locus">UCYN_11630</name>
</gene>
<feature type="transmembrane region" description="Helical" evidence="1">
    <location>
        <begin position="337"/>
        <end position="358"/>
    </location>
</feature>
<feature type="transmembrane region" description="Helical" evidence="1">
    <location>
        <begin position="227"/>
        <end position="245"/>
    </location>
</feature>
<evidence type="ECO:0000256" key="1">
    <source>
        <dbReference type="SAM" id="Phobius"/>
    </source>
</evidence>
<dbReference type="Proteomes" id="UP000001405">
    <property type="component" value="Chromosome"/>
</dbReference>
<dbReference type="KEGG" id="cyu:UCYN_11630"/>
<keyword evidence="1" id="KW-0812">Transmembrane</keyword>
<dbReference type="AlphaFoldDB" id="D3EQT2"/>
<dbReference type="RefSeq" id="WP_012954519.1">
    <property type="nucleotide sequence ID" value="NC_013771.1"/>
</dbReference>